<name>A0AAD7IIL6_9AGAR</name>
<keyword evidence="2" id="KW-0812">Transmembrane</keyword>
<dbReference type="EMBL" id="JARJLG010000116">
    <property type="protein sequence ID" value="KAJ7742720.1"/>
    <property type="molecule type" value="Genomic_DNA"/>
</dbReference>
<sequence>MPDASTFRRSTRQAQNLVNFASFGRSSKSLSRFERRRFAIPDSPMSATSLRLARAPRHNTAPFAKDPPFLEDLRAACLRNKTRAARGHVGTPVTTSVYERQARLAFDHNIPPELLVMIVNRLHDDIPGLKTGSLAAPVFLPYIRPVPAPRASRGWTGGRGCSSPSSSVCTLHALQRNLGLVSPKTEDRDRGRGRVTLKEHFERLLSAPAVSPKWRPRLEHLAFSDYFSGGALSFSLPSSNIHFSRLKTLSVDDTKTMRWILGQLPQNNVVEYGIQYVNYLLSFFLFVCANTLLLRSRHHARGSRDRGPPVSALHSHLRVVEYPELHKFTAILTHCTAHRVRSGRTTAPSRGSKPLAGLQVLRLPETCTPPNSCLALVQSEFALVPDYDPETARRDRKRQDIFAAAGGLPVAQGGRMPSGAAAHLPTGRTTLADYTEPHPSL</sequence>
<evidence type="ECO:0000313" key="3">
    <source>
        <dbReference type="EMBL" id="KAJ7742720.1"/>
    </source>
</evidence>
<evidence type="ECO:0000256" key="2">
    <source>
        <dbReference type="SAM" id="Phobius"/>
    </source>
</evidence>
<evidence type="ECO:0000313" key="4">
    <source>
        <dbReference type="Proteomes" id="UP001215280"/>
    </source>
</evidence>
<dbReference type="Proteomes" id="UP001215280">
    <property type="component" value="Unassembled WGS sequence"/>
</dbReference>
<comment type="caution">
    <text evidence="3">The sequence shown here is derived from an EMBL/GenBank/DDBJ whole genome shotgun (WGS) entry which is preliminary data.</text>
</comment>
<feature type="transmembrane region" description="Helical" evidence="2">
    <location>
        <begin position="276"/>
        <end position="294"/>
    </location>
</feature>
<keyword evidence="2" id="KW-0472">Membrane</keyword>
<keyword evidence="2" id="KW-1133">Transmembrane helix</keyword>
<evidence type="ECO:0000256" key="1">
    <source>
        <dbReference type="SAM" id="MobiDB-lite"/>
    </source>
</evidence>
<gene>
    <name evidence="3" type="ORF">DFH07DRAFT_979970</name>
</gene>
<accession>A0AAD7IIL6</accession>
<reference evidence="3" key="1">
    <citation type="submission" date="2023-03" db="EMBL/GenBank/DDBJ databases">
        <title>Massive genome expansion in bonnet fungi (Mycena s.s.) driven by repeated elements and novel gene families across ecological guilds.</title>
        <authorList>
            <consortium name="Lawrence Berkeley National Laboratory"/>
            <person name="Harder C.B."/>
            <person name="Miyauchi S."/>
            <person name="Viragh M."/>
            <person name="Kuo A."/>
            <person name="Thoen E."/>
            <person name="Andreopoulos B."/>
            <person name="Lu D."/>
            <person name="Skrede I."/>
            <person name="Drula E."/>
            <person name="Henrissat B."/>
            <person name="Morin E."/>
            <person name="Kohler A."/>
            <person name="Barry K."/>
            <person name="LaButti K."/>
            <person name="Morin E."/>
            <person name="Salamov A."/>
            <person name="Lipzen A."/>
            <person name="Mereny Z."/>
            <person name="Hegedus B."/>
            <person name="Baldrian P."/>
            <person name="Stursova M."/>
            <person name="Weitz H."/>
            <person name="Taylor A."/>
            <person name="Grigoriev I.V."/>
            <person name="Nagy L.G."/>
            <person name="Martin F."/>
            <person name="Kauserud H."/>
        </authorList>
    </citation>
    <scope>NUCLEOTIDE SEQUENCE</scope>
    <source>
        <strain evidence="3">CBHHK188m</strain>
    </source>
</reference>
<protein>
    <submittedName>
        <fullName evidence="3">Uncharacterized protein</fullName>
    </submittedName>
</protein>
<proteinExistence type="predicted"/>
<feature type="region of interest" description="Disordered" evidence="1">
    <location>
        <begin position="413"/>
        <end position="441"/>
    </location>
</feature>
<keyword evidence="4" id="KW-1185">Reference proteome</keyword>
<dbReference type="AlphaFoldDB" id="A0AAD7IIL6"/>
<organism evidence="3 4">
    <name type="scientific">Mycena maculata</name>
    <dbReference type="NCBI Taxonomy" id="230809"/>
    <lineage>
        <taxon>Eukaryota</taxon>
        <taxon>Fungi</taxon>
        <taxon>Dikarya</taxon>
        <taxon>Basidiomycota</taxon>
        <taxon>Agaricomycotina</taxon>
        <taxon>Agaricomycetes</taxon>
        <taxon>Agaricomycetidae</taxon>
        <taxon>Agaricales</taxon>
        <taxon>Marasmiineae</taxon>
        <taxon>Mycenaceae</taxon>
        <taxon>Mycena</taxon>
    </lineage>
</organism>